<dbReference type="Proteomes" id="UP000264310">
    <property type="component" value="Unassembled WGS sequence"/>
</dbReference>
<keyword evidence="3" id="KW-1185">Reference proteome</keyword>
<evidence type="ECO:0008006" key="4">
    <source>
        <dbReference type="Google" id="ProtNLM"/>
    </source>
</evidence>
<organism evidence="2 3">
    <name type="scientific">Fulvimarina endophytica</name>
    <dbReference type="NCBI Taxonomy" id="2293836"/>
    <lineage>
        <taxon>Bacteria</taxon>
        <taxon>Pseudomonadati</taxon>
        <taxon>Pseudomonadota</taxon>
        <taxon>Alphaproteobacteria</taxon>
        <taxon>Hyphomicrobiales</taxon>
        <taxon>Aurantimonadaceae</taxon>
        <taxon>Fulvimarina</taxon>
    </lineage>
</organism>
<keyword evidence="1" id="KW-0732">Signal</keyword>
<reference evidence="2 3" key="1">
    <citation type="submission" date="2018-08" db="EMBL/GenBank/DDBJ databases">
        <title>Fulvimarina sp. 85, whole genome shotgun sequence.</title>
        <authorList>
            <person name="Tuo L."/>
        </authorList>
    </citation>
    <scope>NUCLEOTIDE SEQUENCE [LARGE SCALE GENOMIC DNA]</scope>
    <source>
        <strain evidence="2 3">85</strain>
    </source>
</reference>
<gene>
    <name evidence="2" type="ORF">DYI37_01535</name>
</gene>
<accession>A0A371XAB5</accession>
<dbReference type="OrthoDB" id="7627828at2"/>
<dbReference type="RefSeq" id="WP_116681427.1">
    <property type="nucleotide sequence ID" value="NZ_QURL01000001.1"/>
</dbReference>
<evidence type="ECO:0000313" key="2">
    <source>
        <dbReference type="EMBL" id="RFC66177.1"/>
    </source>
</evidence>
<comment type="caution">
    <text evidence="2">The sequence shown here is derived from an EMBL/GenBank/DDBJ whole genome shotgun (WGS) entry which is preliminary data.</text>
</comment>
<name>A0A371XAB5_9HYPH</name>
<feature type="signal peptide" evidence="1">
    <location>
        <begin position="1"/>
        <end position="24"/>
    </location>
</feature>
<sequence>MLRLPAISSLGILLLACSGLPTFAAAWLQDEGSGQIIATGLYSSANEAFLDRSGDTEPIDFEKGAATLLIDYGVRSWLTVSGTAEFGSESSDGLPFRRPGLSNASLFARTQLYRSDLYAMSVELGGRVEDAYGEADLEVDQFGWDAPLIEARWSGGGNFEVFGRASFVDLSAGYRYRLGEGPNEILLDASLGVRAFDRTTLLLQSFATIAEDSPEASYAYQKAQASVVYDLNETWSIQSGGFATIAGREALKERGAFAGLWYRF</sequence>
<evidence type="ECO:0000256" key="1">
    <source>
        <dbReference type="SAM" id="SignalP"/>
    </source>
</evidence>
<dbReference type="AlphaFoldDB" id="A0A371XAB5"/>
<evidence type="ECO:0000313" key="3">
    <source>
        <dbReference type="Proteomes" id="UP000264310"/>
    </source>
</evidence>
<dbReference type="PROSITE" id="PS51257">
    <property type="entry name" value="PROKAR_LIPOPROTEIN"/>
    <property type="match status" value="1"/>
</dbReference>
<protein>
    <recommendedName>
        <fullName evidence="4">YaiO family outer membrane beta-barrel protein</fullName>
    </recommendedName>
</protein>
<feature type="chain" id="PRO_5016852739" description="YaiO family outer membrane beta-barrel protein" evidence="1">
    <location>
        <begin position="25"/>
        <end position="264"/>
    </location>
</feature>
<proteinExistence type="predicted"/>
<dbReference type="EMBL" id="QURL01000001">
    <property type="protein sequence ID" value="RFC66177.1"/>
    <property type="molecule type" value="Genomic_DNA"/>
</dbReference>